<dbReference type="EMBL" id="AP024427">
    <property type="protein sequence ID" value="BCR98079.1"/>
    <property type="molecule type" value="Genomic_DNA"/>
</dbReference>
<dbReference type="KEGG" id="aluc:AKAW2_31398S"/>
<organism evidence="1 2">
    <name type="scientific">Aspergillus kawachii</name>
    <name type="common">White koji mold</name>
    <name type="synonym">Aspergillus awamori var. kawachi</name>
    <dbReference type="NCBI Taxonomy" id="1069201"/>
    <lineage>
        <taxon>Eukaryota</taxon>
        <taxon>Fungi</taxon>
        <taxon>Dikarya</taxon>
        <taxon>Ascomycota</taxon>
        <taxon>Pezizomycotina</taxon>
        <taxon>Eurotiomycetes</taxon>
        <taxon>Eurotiomycetidae</taxon>
        <taxon>Eurotiales</taxon>
        <taxon>Aspergillaceae</taxon>
        <taxon>Aspergillus</taxon>
        <taxon>Aspergillus subgen. Circumdati</taxon>
    </lineage>
</organism>
<keyword evidence="2" id="KW-1185">Reference proteome</keyword>
<name>A0A7R7W8K5_ASPKA</name>
<dbReference type="Proteomes" id="UP000661280">
    <property type="component" value="Chromosome 3"/>
</dbReference>
<dbReference type="RefSeq" id="XP_041541845.1">
    <property type="nucleotide sequence ID" value="XM_041688019.1"/>
</dbReference>
<reference evidence="1" key="1">
    <citation type="submission" date="2021-01" db="EMBL/GenBank/DDBJ databases">
        <authorList>
            <consortium name="Aspergillus luchuensis mut. kawachii IFO 4304 genome sequencing consortium"/>
            <person name="Kazuki M."/>
            <person name="Futagami T."/>
        </authorList>
    </citation>
    <scope>NUCLEOTIDE SEQUENCE</scope>
    <source>
        <strain evidence="1">IFO 4308</strain>
    </source>
</reference>
<gene>
    <name evidence="1" type="ORF">AKAW2_31398S</name>
</gene>
<dbReference type="AlphaFoldDB" id="A0A7R7W8K5"/>
<dbReference type="GeneID" id="64959404"/>
<reference evidence="1" key="2">
    <citation type="submission" date="2021-02" db="EMBL/GenBank/DDBJ databases">
        <title>Aspergillus luchuensis mut. kawachii IFO 4304 genome sequence.</title>
        <authorList>
            <person name="Mori K."/>
            <person name="Kadooka C."/>
            <person name="Goto M."/>
            <person name="Futagami T."/>
        </authorList>
    </citation>
    <scope>NUCLEOTIDE SEQUENCE</scope>
    <source>
        <strain evidence="1">IFO 4308</strain>
    </source>
</reference>
<accession>A0A7R7W8K5</accession>
<evidence type="ECO:0000313" key="2">
    <source>
        <dbReference type="Proteomes" id="UP000661280"/>
    </source>
</evidence>
<dbReference type="OrthoDB" id="10431287at2759"/>
<protein>
    <submittedName>
        <fullName evidence="1">Uncharacterized protein</fullName>
    </submittedName>
</protein>
<evidence type="ECO:0000313" key="1">
    <source>
        <dbReference type="EMBL" id="BCR98079.1"/>
    </source>
</evidence>
<sequence>MQSYTVYICSFILVHLIGSMRVRQRNAATHSTVALSRRDCGATRVTRFVHSKWRGVSLPLLKQHASTTKSSCNEIPRFNEILDYHKIHGTTIYTTPDTKPSPVLGKHPAS</sequence>
<proteinExistence type="predicted"/>